<comment type="caution">
    <text evidence="2">The sequence shown here is derived from an EMBL/GenBank/DDBJ whole genome shotgun (WGS) entry which is preliminary data.</text>
</comment>
<dbReference type="RefSeq" id="WP_249848342.1">
    <property type="nucleotide sequence ID" value="NZ_JAMGBD010000001.1"/>
</dbReference>
<dbReference type="Pfam" id="PF13628">
    <property type="entry name" value="DUF4142"/>
    <property type="match status" value="1"/>
</dbReference>
<proteinExistence type="predicted"/>
<evidence type="ECO:0000313" key="2">
    <source>
        <dbReference type="EMBL" id="MCL6684072.1"/>
    </source>
</evidence>
<dbReference type="EMBL" id="JAMGBD010000001">
    <property type="protein sequence ID" value="MCL6684072.1"/>
    <property type="molecule type" value="Genomic_DNA"/>
</dbReference>
<protein>
    <submittedName>
        <fullName evidence="2">DUF4142 domain-containing protein</fullName>
    </submittedName>
</protein>
<dbReference type="Proteomes" id="UP001165363">
    <property type="component" value="Unassembled WGS sequence"/>
</dbReference>
<sequence>MRRFLAKTVVLLPALVLAGCGGSGARVQSASVTPAVIASPVMISAAAYVATASSIDLYEMQSAQLALQRTQDPATRALAETLLSAHRGTSAQLSYAGRRLNLLPSASLDAEHLSMLNALQATSDFDNTYRAQQAIVLQEGLKLHEGYAKSGDSPTLRPIAANAENVMRANLQALRGSR</sequence>
<name>A0ABT0RN40_9SPHN</name>
<gene>
    <name evidence="2" type="ORF">LZ536_09195</name>
</gene>
<dbReference type="PROSITE" id="PS51257">
    <property type="entry name" value="PROKAR_LIPOPROTEIN"/>
    <property type="match status" value="1"/>
</dbReference>
<evidence type="ECO:0000259" key="1">
    <source>
        <dbReference type="Pfam" id="PF13628"/>
    </source>
</evidence>
<keyword evidence="3" id="KW-1185">Reference proteome</keyword>
<evidence type="ECO:0000313" key="3">
    <source>
        <dbReference type="Proteomes" id="UP001165363"/>
    </source>
</evidence>
<dbReference type="InterPro" id="IPR025419">
    <property type="entry name" value="DUF4142"/>
</dbReference>
<dbReference type="Gene3D" id="1.20.1260.10">
    <property type="match status" value="1"/>
</dbReference>
<feature type="domain" description="DUF4142" evidence="1">
    <location>
        <begin position="45"/>
        <end position="174"/>
    </location>
</feature>
<accession>A0ABT0RN40</accession>
<reference evidence="2" key="1">
    <citation type="submission" date="2022-05" db="EMBL/GenBank/DDBJ databases">
        <authorList>
            <person name="Jo J.-H."/>
            <person name="Im W.-T."/>
        </authorList>
    </citation>
    <scope>NUCLEOTIDE SEQUENCE</scope>
    <source>
        <strain evidence="2">SE158</strain>
    </source>
</reference>
<organism evidence="2 3">
    <name type="scientific">Sphingomonas alba</name>
    <dbReference type="NCBI Taxonomy" id="2908208"/>
    <lineage>
        <taxon>Bacteria</taxon>
        <taxon>Pseudomonadati</taxon>
        <taxon>Pseudomonadota</taxon>
        <taxon>Alphaproteobacteria</taxon>
        <taxon>Sphingomonadales</taxon>
        <taxon>Sphingomonadaceae</taxon>
        <taxon>Sphingomonas</taxon>
    </lineage>
</organism>
<dbReference type="InterPro" id="IPR012347">
    <property type="entry name" value="Ferritin-like"/>
</dbReference>